<comment type="caution">
    <text evidence="2">The sequence shown here is derived from an EMBL/GenBank/DDBJ whole genome shotgun (WGS) entry which is preliminary data.</text>
</comment>
<accession>A0A5B7J051</accession>
<sequence>MCLDLIYSPASLIHFGNTSEGREENVGQETFPRCSSPSLHLKSRSEASTSSGCRTLNTCSSDPCLLPPRSILNTRSTPTAPRLDNQHGESHLRGAPARVDAPPLRTPLIKLPTHL</sequence>
<keyword evidence="3" id="KW-1185">Reference proteome</keyword>
<evidence type="ECO:0000313" key="2">
    <source>
        <dbReference type="EMBL" id="MPC91181.1"/>
    </source>
</evidence>
<dbReference type="EMBL" id="VSRR010086872">
    <property type="protein sequence ID" value="MPC91181.1"/>
    <property type="molecule type" value="Genomic_DNA"/>
</dbReference>
<dbReference type="AlphaFoldDB" id="A0A5B7J051"/>
<feature type="compositionally biased region" description="Polar residues" evidence="1">
    <location>
        <begin position="46"/>
        <end position="55"/>
    </location>
</feature>
<evidence type="ECO:0000256" key="1">
    <source>
        <dbReference type="SAM" id="MobiDB-lite"/>
    </source>
</evidence>
<name>A0A5B7J051_PORTR</name>
<feature type="region of interest" description="Disordered" evidence="1">
    <location>
        <begin position="70"/>
        <end position="115"/>
    </location>
</feature>
<feature type="region of interest" description="Disordered" evidence="1">
    <location>
        <begin position="17"/>
        <end position="55"/>
    </location>
</feature>
<reference evidence="2 3" key="1">
    <citation type="submission" date="2019-05" db="EMBL/GenBank/DDBJ databases">
        <title>Another draft genome of Portunus trituberculatus and its Hox gene families provides insights of decapod evolution.</title>
        <authorList>
            <person name="Jeong J.-H."/>
            <person name="Song I."/>
            <person name="Kim S."/>
            <person name="Choi T."/>
            <person name="Kim D."/>
            <person name="Ryu S."/>
            <person name="Kim W."/>
        </authorList>
    </citation>
    <scope>NUCLEOTIDE SEQUENCE [LARGE SCALE GENOMIC DNA]</scope>
    <source>
        <tissue evidence="2">Muscle</tissue>
    </source>
</reference>
<dbReference type="Proteomes" id="UP000324222">
    <property type="component" value="Unassembled WGS sequence"/>
</dbReference>
<organism evidence="2 3">
    <name type="scientific">Portunus trituberculatus</name>
    <name type="common">Swimming crab</name>
    <name type="synonym">Neptunus trituberculatus</name>
    <dbReference type="NCBI Taxonomy" id="210409"/>
    <lineage>
        <taxon>Eukaryota</taxon>
        <taxon>Metazoa</taxon>
        <taxon>Ecdysozoa</taxon>
        <taxon>Arthropoda</taxon>
        <taxon>Crustacea</taxon>
        <taxon>Multicrustacea</taxon>
        <taxon>Malacostraca</taxon>
        <taxon>Eumalacostraca</taxon>
        <taxon>Eucarida</taxon>
        <taxon>Decapoda</taxon>
        <taxon>Pleocyemata</taxon>
        <taxon>Brachyura</taxon>
        <taxon>Eubrachyura</taxon>
        <taxon>Portunoidea</taxon>
        <taxon>Portunidae</taxon>
        <taxon>Portuninae</taxon>
        <taxon>Portunus</taxon>
    </lineage>
</organism>
<protein>
    <submittedName>
        <fullName evidence="2">Uncharacterized protein</fullName>
    </submittedName>
</protein>
<gene>
    <name evidence="2" type="ORF">E2C01_086200</name>
</gene>
<evidence type="ECO:0000313" key="3">
    <source>
        <dbReference type="Proteomes" id="UP000324222"/>
    </source>
</evidence>
<proteinExistence type="predicted"/>